<protein>
    <recommendedName>
        <fullName evidence="8">Holo-[acyl-carrier-protein] synthase</fullName>
        <shortName evidence="8">Holo-ACP synthase</shortName>
        <ecNumber evidence="8">2.7.8.7</ecNumber>
    </recommendedName>
    <alternativeName>
        <fullName evidence="8">4'-phosphopantetheinyl transferase AcpS</fullName>
    </alternativeName>
</protein>
<comment type="cofactor">
    <cofactor evidence="8">
        <name>Mg(2+)</name>
        <dbReference type="ChEBI" id="CHEBI:18420"/>
    </cofactor>
</comment>
<evidence type="ECO:0000256" key="2">
    <source>
        <dbReference type="ARBA" id="ARBA00022679"/>
    </source>
</evidence>
<comment type="catalytic activity">
    <reaction evidence="8">
        <text>apo-[ACP] + CoA = holo-[ACP] + adenosine 3',5'-bisphosphate + H(+)</text>
        <dbReference type="Rhea" id="RHEA:12068"/>
        <dbReference type="Rhea" id="RHEA-COMP:9685"/>
        <dbReference type="Rhea" id="RHEA-COMP:9690"/>
        <dbReference type="ChEBI" id="CHEBI:15378"/>
        <dbReference type="ChEBI" id="CHEBI:29999"/>
        <dbReference type="ChEBI" id="CHEBI:57287"/>
        <dbReference type="ChEBI" id="CHEBI:58343"/>
        <dbReference type="ChEBI" id="CHEBI:64479"/>
        <dbReference type="EC" id="2.7.8.7"/>
    </reaction>
</comment>
<proteinExistence type="inferred from homology"/>
<evidence type="ECO:0000313" key="12">
    <source>
        <dbReference type="Proteomes" id="UP000324106"/>
    </source>
</evidence>
<evidence type="ECO:0000256" key="4">
    <source>
        <dbReference type="ARBA" id="ARBA00022832"/>
    </source>
</evidence>
<dbReference type="HAMAP" id="MF_00101">
    <property type="entry name" value="AcpS"/>
    <property type="match status" value="1"/>
</dbReference>
<comment type="similarity">
    <text evidence="8">Belongs to the P-Pant transferase superfamily. AcpS family.</text>
</comment>
<dbReference type="AlphaFoldDB" id="A0A5P2AZ40"/>
<dbReference type="EMBL" id="CP029194">
    <property type="protein sequence ID" value="QES21419.1"/>
    <property type="molecule type" value="Genomic_DNA"/>
</dbReference>
<keyword evidence="7 8" id="KW-0275">Fatty acid biosynthesis</keyword>
<dbReference type="Pfam" id="PF01648">
    <property type="entry name" value="ACPS"/>
    <property type="match status" value="1"/>
</dbReference>
<reference evidence="11 12" key="1">
    <citation type="submission" date="2018-05" db="EMBL/GenBank/DDBJ databases">
        <title>Streptomyces venezuelae.</title>
        <authorList>
            <person name="Kim W."/>
            <person name="Lee N."/>
            <person name="Cho B.-K."/>
        </authorList>
    </citation>
    <scope>NUCLEOTIDE SEQUENCE [LARGE SCALE GENOMIC DNA]</scope>
    <source>
        <strain evidence="11 12">ATCC 15068</strain>
    </source>
</reference>
<feature type="binding site" evidence="8">
    <location>
        <position position="9"/>
    </location>
    <ligand>
        <name>Mg(2+)</name>
        <dbReference type="ChEBI" id="CHEBI:18420"/>
    </ligand>
</feature>
<dbReference type="OrthoDB" id="3396741at2"/>
<feature type="region of interest" description="Disordered" evidence="9">
    <location>
        <begin position="124"/>
        <end position="150"/>
    </location>
</feature>
<sequence length="150" mass="15565">MSRPLIGVDLVPLSRVDELLDPGIGPLLRKYLSVEELTVSRTPDGAPDQARIAGRLAAKEAVFKLLGAVGRPVPWQGIEVLRGPGGRPGIRLSGRAAELARDARLGPIDVSISHDAGFAIAVAASSVSPDQPPSPSTSHAQKSATPKGMP</sequence>
<evidence type="ECO:0000256" key="8">
    <source>
        <dbReference type="HAMAP-Rule" id="MF_00101"/>
    </source>
</evidence>
<keyword evidence="3 8" id="KW-0479">Metal-binding</keyword>
<dbReference type="GO" id="GO:0003677">
    <property type="term" value="F:DNA binding"/>
    <property type="evidence" value="ECO:0007669"/>
    <property type="project" value="UniProtKB-KW"/>
</dbReference>
<keyword evidence="5 8" id="KW-0460">Magnesium</keyword>
<feature type="binding site" evidence="8">
    <location>
        <position position="60"/>
    </location>
    <ligand>
        <name>Mg(2+)</name>
        <dbReference type="ChEBI" id="CHEBI:18420"/>
    </ligand>
</feature>
<dbReference type="GO" id="GO:0000287">
    <property type="term" value="F:magnesium ion binding"/>
    <property type="evidence" value="ECO:0007669"/>
    <property type="project" value="UniProtKB-UniRule"/>
</dbReference>
<keyword evidence="1 8" id="KW-0444">Lipid biosynthesis</keyword>
<gene>
    <name evidence="8" type="primary">acpS</name>
    <name evidence="11" type="ORF">DEJ46_21840</name>
</gene>
<dbReference type="InterPro" id="IPR004568">
    <property type="entry name" value="Ppantetheine-prot_Trfase_dom"/>
</dbReference>
<dbReference type="EC" id="2.7.8.7" evidence="8"/>
<comment type="subcellular location">
    <subcellularLocation>
        <location evidence="8">Cytoplasm</location>
    </subcellularLocation>
</comment>
<evidence type="ECO:0000256" key="9">
    <source>
        <dbReference type="SAM" id="MobiDB-lite"/>
    </source>
</evidence>
<keyword evidence="6 8" id="KW-0443">Lipid metabolism</keyword>
<dbReference type="RefSeq" id="WP_150268863.1">
    <property type="nucleotide sequence ID" value="NZ_CP029194.1"/>
</dbReference>
<comment type="function">
    <text evidence="8">Transfers the 4'-phosphopantetheine moiety from coenzyme A to a Ser of acyl-carrier-protein.</text>
</comment>
<organism evidence="11 12">
    <name type="scientific">Streptomyces venezuelae</name>
    <dbReference type="NCBI Taxonomy" id="54571"/>
    <lineage>
        <taxon>Bacteria</taxon>
        <taxon>Bacillati</taxon>
        <taxon>Actinomycetota</taxon>
        <taxon>Actinomycetes</taxon>
        <taxon>Kitasatosporales</taxon>
        <taxon>Streptomycetaceae</taxon>
        <taxon>Streptomyces</taxon>
    </lineage>
</organism>
<dbReference type="GO" id="GO:0005737">
    <property type="term" value="C:cytoplasm"/>
    <property type="evidence" value="ECO:0007669"/>
    <property type="project" value="UniProtKB-SubCell"/>
</dbReference>
<dbReference type="Proteomes" id="UP000324106">
    <property type="component" value="Chromosome"/>
</dbReference>
<name>A0A5P2AZ40_STRVZ</name>
<evidence type="ECO:0000256" key="3">
    <source>
        <dbReference type="ARBA" id="ARBA00022723"/>
    </source>
</evidence>
<dbReference type="NCBIfam" id="TIGR00556">
    <property type="entry name" value="pantethn_trn"/>
    <property type="match status" value="1"/>
</dbReference>
<keyword evidence="11" id="KW-0238">DNA-binding</keyword>
<feature type="domain" description="4'-phosphopantetheinyl transferase" evidence="10">
    <location>
        <begin position="6"/>
        <end position="100"/>
    </location>
</feature>
<dbReference type="InterPro" id="IPR002582">
    <property type="entry name" value="ACPS"/>
</dbReference>
<dbReference type="InterPro" id="IPR008278">
    <property type="entry name" value="4-PPantetheinyl_Trfase_dom"/>
</dbReference>
<dbReference type="GO" id="GO:0008897">
    <property type="term" value="F:holo-[acyl-carrier-protein] synthase activity"/>
    <property type="evidence" value="ECO:0007669"/>
    <property type="project" value="UniProtKB-UniRule"/>
</dbReference>
<evidence type="ECO:0000256" key="7">
    <source>
        <dbReference type="ARBA" id="ARBA00023160"/>
    </source>
</evidence>
<evidence type="ECO:0000256" key="6">
    <source>
        <dbReference type="ARBA" id="ARBA00023098"/>
    </source>
</evidence>
<accession>A0A5P2AZ40</accession>
<dbReference type="InterPro" id="IPR037143">
    <property type="entry name" value="4-PPantetheinyl_Trfase_dom_sf"/>
</dbReference>
<dbReference type="SUPFAM" id="SSF56214">
    <property type="entry name" value="4'-phosphopantetheinyl transferase"/>
    <property type="match status" value="1"/>
</dbReference>
<evidence type="ECO:0000256" key="1">
    <source>
        <dbReference type="ARBA" id="ARBA00022516"/>
    </source>
</evidence>
<evidence type="ECO:0000313" key="11">
    <source>
        <dbReference type="EMBL" id="QES21419.1"/>
    </source>
</evidence>
<evidence type="ECO:0000256" key="5">
    <source>
        <dbReference type="ARBA" id="ARBA00022842"/>
    </source>
</evidence>
<keyword evidence="8" id="KW-0963">Cytoplasm</keyword>
<keyword evidence="2 8" id="KW-0808">Transferase</keyword>
<dbReference type="GO" id="GO:0006633">
    <property type="term" value="P:fatty acid biosynthetic process"/>
    <property type="evidence" value="ECO:0007669"/>
    <property type="project" value="UniProtKB-UniRule"/>
</dbReference>
<dbReference type="Gene3D" id="3.90.470.20">
    <property type="entry name" value="4'-phosphopantetheinyl transferase domain"/>
    <property type="match status" value="1"/>
</dbReference>
<keyword evidence="4 8" id="KW-0276">Fatty acid metabolism</keyword>
<evidence type="ECO:0000259" key="10">
    <source>
        <dbReference type="Pfam" id="PF01648"/>
    </source>
</evidence>